<evidence type="ECO:0000256" key="9">
    <source>
        <dbReference type="ARBA" id="ARBA00023180"/>
    </source>
</evidence>
<keyword evidence="11" id="KW-0812">Transmembrane</keyword>
<evidence type="ECO:0000259" key="13">
    <source>
        <dbReference type="PROSITE" id="PS50927"/>
    </source>
</evidence>
<feature type="domain" description="Protein kinase" evidence="12">
    <location>
        <begin position="554"/>
        <end position="836"/>
    </location>
</feature>
<evidence type="ECO:0000256" key="7">
    <source>
        <dbReference type="ARBA" id="ARBA00022840"/>
    </source>
</evidence>
<keyword evidence="11" id="KW-0472">Membrane</keyword>
<evidence type="ECO:0000256" key="10">
    <source>
        <dbReference type="PROSITE-ProRule" id="PRU10141"/>
    </source>
</evidence>
<dbReference type="InterPro" id="IPR017441">
    <property type="entry name" value="Protein_kinase_ATP_BS"/>
</dbReference>
<keyword evidence="15" id="KW-1185">Reference proteome</keyword>
<proteinExistence type="predicted"/>
<reference evidence="14" key="2">
    <citation type="submission" date="2022-01" db="EMBL/GenBank/DDBJ databases">
        <authorList>
            <person name="Yamashiro T."/>
            <person name="Shiraishi A."/>
            <person name="Satake H."/>
            <person name="Nakayama K."/>
        </authorList>
    </citation>
    <scope>NUCLEOTIDE SEQUENCE</scope>
</reference>
<keyword evidence="11" id="KW-1133">Transmembrane helix</keyword>
<dbReference type="InterPro" id="IPR008271">
    <property type="entry name" value="Ser/Thr_kinase_AS"/>
</dbReference>
<dbReference type="Gene3D" id="2.90.10.10">
    <property type="entry name" value="Bulb-type lectin domain"/>
    <property type="match status" value="2"/>
</dbReference>
<dbReference type="EMBL" id="BQNB010021512">
    <property type="protein sequence ID" value="GJU07178.1"/>
    <property type="molecule type" value="Genomic_DNA"/>
</dbReference>
<evidence type="ECO:0000259" key="12">
    <source>
        <dbReference type="PROSITE" id="PS50011"/>
    </source>
</evidence>
<dbReference type="SUPFAM" id="SSF56112">
    <property type="entry name" value="Protein kinase-like (PK-like)"/>
    <property type="match status" value="2"/>
</dbReference>
<dbReference type="PROSITE" id="PS00108">
    <property type="entry name" value="PROTEIN_KINASE_ST"/>
    <property type="match status" value="1"/>
</dbReference>
<reference evidence="14" key="1">
    <citation type="journal article" date="2022" name="Int. J. Mol. Sci.">
        <title>Draft Genome of Tanacetum Coccineum: Genomic Comparison of Closely Related Tanacetum-Family Plants.</title>
        <authorList>
            <person name="Yamashiro T."/>
            <person name="Shiraishi A."/>
            <person name="Nakayama K."/>
            <person name="Satake H."/>
        </authorList>
    </citation>
    <scope>NUCLEOTIDE SEQUENCE</scope>
</reference>
<dbReference type="Pfam" id="PF00954">
    <property type="entry name" value="S_locus_glycop"/>
    <property type="match status" value="1"/>
</dbReference>
<evidence type="ECO:0000256" key="6">
    <source>
        <dbReference type="ARBA" id="ARBA00022777"/>
    </source>
</evidence>
<dbReference type="SMART" id="SM00108">
    <property type="entry name" value="B_lectin"/>
    <property type="match status" value="1"/>
</dbReference>
<evidence type="ECO:0000256" key="11">
    <source>
        <dbReference type="SAM" id="Phobius"/>
    </source>
</evidence>
<feature type="domain" description="Bulb-type lectin" evidence="13">
    <location>
        <begin position="76"/>
        <end position="194"/>
    </location>
</feature>
<dbReference type="InterPro" id="IPR051343">
    <property type="entry name" value="G-type_lectin_kinases/EP1-like"/>
</dbReference>
<feature type="binding site" evidence="10">
    <location>
        <position position="583"/>
    </location>
    <ligand>
        <name>ATP</name>
        <dbReference type="ChEBI" id="CHEBI:30616"/>
    </ligand>
</feature>
<keyword evidence="6" id="KW-0418">Kinase</keyword>
<dbReference type="PROSITE" id="PS50011">
    <property type="entry name" value="PROTEIN_KINASE_DOM"/>
    <property type="match status" value="1"/>
</dbReference>
<evidence type="ECO:0000313" key="14">
    <source>
        <dbReference type="EMBL" id="GJU07178.1"/>
    </source>
</evidence>
<gene>
    <name evidence="14" type="ORF">Tco_1123608</name>
</gene>
<evidence type="ECO:0000256" key="2">
    <source>
        <dbReference type="ARBA" id="ARBA00022536"/>
    </source>
</evidence>
<keyword evidence="9" id="KW-0325">Glycoprotein</keyword>
<dbReference type="Pfam" id="PF07714">
    <property type="entry name" value="PK_Tyr_Ser-Thr"/>
    <property type="match status" value="1"/>
</dbReference>
<name>A0ABQ5J3U7_9ASTR</name>
<evidence type="ECO:0000256" key="5">
    <source>
        <dbReference type="ARBA" id="ARBA00022741"/>
    </source>
</evidence>
<keyword evidence="3" id="KW-0808">Transferase</keyword>
<keyword evidence="7 10" id="KW-0067">ATP-binding</keyword>
<evidence type="ECO:0000256" key="4">
    <source>
        <dbReference type="ARBA" id="ARBA00022729"/>
    </source>
</evidence>
<evidence type="ECO:0000256" key="3">
    <source>
        <dbReference type="ARBA" id="ARBA00022679"/>
    </source>
</evidence>
<dbReference type="SUPFAM" id="SSF51110">
    <property type="entry name" value="alpha-D-mannose-specific plant lectins"/>
    <property type="match status" value="1"/>
</dbReference>
<keyword evidence="4" id="KW-0732">Signal</keyword>
<dbReference type="InterPro" id="IPR000858">
    <property type="entry name" value="S_locus_glycoprot_dom"/>
</dbReference>
<keyword evidence="2" id="KW-0245">EGF-like domain</keyword>
<feature type="transmembrane region" description="Helical" evidence="11">
    <location>
        <begin position="491"/>
        <end position="517"/>
    </location>
</feature>
<protein>
    <submittedName>
        <fullName evidence="14">G-type lectin S-receptor-like serine/threonine-protein kinase LECRK3</fullName>
    </submittedName>
</protein>
<comment type="caution">
    <text evidence="14">The sequence shown here is derived from an EMBL/GenBank/DDBJ whole genome shotgun (WGS) entry which is preliminary data.</text>
</comment>
<dbReference type="Gene3D" id="3.30.200.20">
    <property type="entry name" value="Phosphorylase Kinase, domain 1"/>
    <property type="match status" value="1"/>
</dbReference>
<dbReference type="Proteomes" id="UP001151760">
    <property type="component" value="Unassembled WGS sequence"/>
</dbReference>
<dbReference type="InterPro" id="IPR036426">
    <property type="entry name" value="Bulb-type_lectin_dom_sf"/>
</dbReference>
<dbReference type="InterPro" id="IPR011009">
    <property type="entry name" value="Kinase-like_dom_sf"/>
</dbReference>
<evidence type="ECO:0000256" key="8">
    <source>
        <dbReference type="ARBA" id="ARBA00023157"/>
    </source>
</evidence>
<evidence type="ECO:0000256" key="1">
    <source>
        <dbReference type="ARBA" id="ARBA00022527"/>
    </source>
</evidence>
<evidence type="ECO:0000313" key="15">
    <source>
        <dbReference type="Proteomes" id="UP001151760"/>
    </source>
</evidence>
<keyword evidence="8" id="KW-1015">Disulfide bond</keyword>
<dbReference type="PROSITE" id="PS50927">
    <property type="entry name" value="BULB_LECTIN"/>
    <property type="match status" value="1"/>
</dbReference>
<accession>A0ABQ5J3U7</accession>
<keyword evidence="1" id="KW-0723">Serine/threonine-protein kinase</keyword>
<dbReference type="Pfam" id="PF01453">
    <property type="entry name" value="B_lectin"/>
    <property type="match status" value="1"/>
</dbReference>
<dbReference type="PANTHER" id="PTHR47976:SF27">
    <property type="entry name" value="RECEPTOR-LIKE SERINE_THREONINE-PROTEIN KINASE"/>
    <property type="match status" value="1"/>
</dbReference>
<dbReference type="InterPro" id="IPR001480">
    <property type="entry name" value="Bulb-type_lectin_dom"/>
</dbReference>
<dbReference type="InterPro" id="IPR001245">
    <property type="entry name" value="Ser-Thr/Tyr_kinase_cat_dom"/>
</dbReference>
<sequence length="1187" mass="133352">MLSCSMPKNDLSSSETDKILIDICGISFEASIDSFNGLGGLYCTLCLTINRANALVIALAYIFLQFIQTRVDGGSDHLIGKGSTLVAGAQSPHAWYSTSKLFAFGFYPQDTGYVVAIWLVITNEETVVWTASRDAPPVPPNATLELTHKGVVLVSEQSGVHNIVAANVSSAVMKDDGNFIFYNVSMGVVWQSFDHPTDSLLQHQSLYGGMELVSSVSKKNYSSGRFRIKMKMDGHLCMYPIHTLEIRVNSYWCTGTFGRAASKIYLYLNDTGLMLINGNNSDTIRNLYTDPPPYPVIYRATLGDDGIFRLYSYNHTNSPSSVVWKTTDHPCDVRNFCGFNSYCTLNDEQPYCVCLPGSDFIDPDRKHIGCERNFTKAWCKNGKENMTYYSMVPKKQLGWIDHPYYKAITQNKKDCIKSCLEDCDCDASILRGGHCEKHKYPLRYVKRDYDDTTSTCFFKTGTISFNSQENATSAKPQQMVETVVTTSRKTWVLILVFSIGFSIYSCISLSFSGFFIFKYRLLKYKRLLETRTLGLAEDLILRSYTYNELKRATSGFKQELGRGSFGTVYKGSFYKGKKTVAVKRLEKVVDEGEKEFRAKMQVIGKTHHRNLVRLLGYCAEGKTERLLVYEYMSNGTLADCLFKSDRLPDLSERVQIALDVARGILYLHEECETPIIHCDIKPQNILMDDFWTAKISDFGLAKLLNPDQTKTFTMVRGTRGYLAPEWQKNNPISVKVDIFSYGIVLLEIISSALDREREIALRMTRREDCCQKNIIPEVERRVVDNAAHSASEYATKDESFGVKIRRKDAVKTISSTFPKQVSSVCPVVDEDPKRLLEKAKTDLVAADPGNQEPVGVGCGGLGGSSKVEVLVVVGSGDAEFSIFVVKFWDKRIEWNTIGTNKLTKRSSSLPGVPVVGATFAVQQKSLRVRGGRDCRVEGMLVAIEPERGLVLVVFAEILEGHCGLKDHCVVMLNRLLILRNGKPYWANRFLLGLNGGIRRCCWWPELRPVCPGPLLHGEVLLARSTCGELDASWSREYRLLRPETASPSCDHGGTVARYLAPEWQKNNPISVKVDIFSYGIVLLEIICCRRNMEYQVANTEEIVLSTWVYKCFERGQLNLLVDHEEAEKETLERLVKVGLWCIQDDPALRPSMKCVLLMLEGITEIATPPRPTSTFVAEGQTIKLHVL</sequence>
<dbReference type="PROSITE" id="PS00107">
    <property type="entry name" value="PROTEIN_KINASE_ATP"/>
    <property type="match status" value="1"/>
</dbReference>
<dbReference type="InterPro" id="IPR000719">
    <property type="entry name" value="Prot_kinase_dom"/>
</dbReference>
<organism evidence="14 15">
    <name type="scientific">Tanacetum coccineum</name>
    <dbReference type="NCBI Taxonomy" id="301880"/>
    <lineage>
        <taxon>Eukaryota</taxon>
        <taxon>Viridiplantae</taxon>
        <taxon>Streptophyta</taxon>
        <taxon>Embryophyta</taxon>
        <taxon>Tracheophyta</taxon>
        <taxon>Spermatophyta</taxon>
        <taxon>Magnoliopsida</taxon>
        <taxon>eudicotyledons</taxon>
        <taxon>Gunneridae</taxon>
        <taxon>Pentapetalae</taxon>
        <taxon>asterids</taxon>
        <taxon>campanulids</taxon>
        <taxon>Asterales</taxon>
        <taxon>Asteraceae</taxon>
        <taxon>Asteroideae</taxon>
        <taxon>Anthemideae</taxon>
        <taxon>Anthemidinae</taxon>
        <taxon>Tanacetum</taxon>
    </lineage>
</organism>
<dbReference type="PANTHER" id="PTHR47976">
    <property type="entry name" value="G-TYPE LECTIN S-RECEPTOR-LIKE SERINE/THREONINE-PROTEIN KINASE SD2-5"/>
    <property type="match status" value="1"/>
</dbReference>
<dbReference type="SMART" id="SM00220">
    <property type="entry name" value="S_TKc"/>
    <property type="match status" value="1"/>
</dbReference>
<dbReference type="Pfam" id="PF00069">
    <property type="entry name" value="Pkinase"/>
    <property type="match status" value="1"/>
</dbReference>
<dbReference type="Gene3D" id="1.10.510.10">
    <property type="entry name" value="Transferase(Phosphotransferase) domain 1"/>
    <property type="match status" value="2"/>
</dbReference>
<keyword evidence="5 10" id="KW-0547">Nucleotide-binding</keyword>